<dbReference type="Gene3D" id="1.10.150.130">
    <property type="match status" value="1"/>
</dbReference>
<dbReference type="InterPro" id="IPR050090">
    <property type="entry name" value="Tyrosine_recombinase_XerCD"/>
</dbReference>
<dbReference type="PROSITE" id="PS51900">
    <property type="entry name" value="CB"/>
    <property type="match status" value="1"/>
</dbReference>
<dbReference type="InterPro" id="IPR013762">
    <property type="entry name" value="Integrase-like_cat_sf"/>
</dbReference>
<evidence type="ECO:0000256" key="1">
    <source>
        <dbReference type="ARBA" id="ARBA00022908"/>
    </source>
</evidence>
<name>A0A1F8DL43_9BACT</name>
<dbReference type="PANTHER" id="PTHR30349:SF81">
    <property type="entry name" value="TYROSINE RECOMBINASE XERC"/>
    <property type="match status" value="1"/>
</dbReference>
<feature type="domain" description="Tyr recombinase" evidence="5">
    <location>
        <begin position="109"/>
        <end position="292"/>
    </location>
</feature>
<evidence type="ECO:0000313" key="7">
    <source>
        <dbReference type="EMBL" id="OGM89132.1"/>
    </source>
</evidence>
<dbReference type="NCBIfam" id="NF040815">
    <property type="entry name" value="recomb_XerA_Arch"/>
    <property type="match status" value="1"/>
</dbReference>
<evidence type="ECO:0000313" key="8">
    <source>
        <dbReference type="Proteomes" id="UP000182002"/>
    </source>
</evidence>
<reference evidence="7 8" key="1">
    <citation type="journal article" date="2016" name="Nat. Commun.">
        <title>Thousands of microbial genomes shed light on interconnected biogeochemical processes in an aquifer system.</title>
        <authorList>
            <person name="Anantharaman K."/>
            <person name="Brown C.T."/>
            <person name="Hug L.A."/>
            <person name="Sharon I."/>
            <person name="Castelle C.J."/>
            <person name="Probst A.J."/>
            <person name="Thomas B.C."/>
            <person name="Singh A."/>
            <person name="Wilkins M.J."/>
            <person name="Karaoz U."/>
            <person name="Brodie E.L."/>
            <person name="Williams K.H."/>
            <person name="Hubbard S.S."/>
            <person name="Banfield J.F."/>
        </authorList>
    </citation>
    <scope>NUCLEOTIDE SEQUENCE [LARGE SCALE GENOMIC DNA]</scope>
</reference>
<evidence type="ECO:0000259" key="6">
    <source>
        <dbReference type="PROSITE" id="PS51900"/>
    </source>
</evidence>
<evidence type="ECO:0000256" key="2">
    <source>
        <dbReference type="ARBA" id="ARBA00023125"/>
    </source>
</evidence>
<dbReference type="InterPro" id="IPR010998">
    <property type="entry name" value="Integrase_recombinase_N"/>
</dbReference>
<sequence>MNLDMADINKLLNNYLDYLEIEKNRSIKTRENYEHYLKAFLEFGKVETEKGITPEIIREFRLFLARRNIKKTTQSYYVIALRNFLKYLNKRDIEVLSPEKIELPKIPTRQIEIIEYPDLERLLAAPKGSDLRSLRDKAVLEMLFSTGLRISELCSLNRHFDLKRGEISVRGKGGKLRIVFLSERAKAAIRNYLEKRGDAEESLFVSMTKANNPKIIGRILPRTIQRIVDFYSRKAGIPRKVHPHTIRHLFATDLLIGGADLRSVQELLGHANVATTQIYTHLTNKELREIHQTFHGRRRK</sequence>
<dbReference type="CDD" id="cd00798">
    <property type="entry name" value="INT_XerDC_C"/>
    <property type="match status" value="1"/>
</dbReference>
<dbReference type="AlphaFoldDB" id="A0A1F8DL43"/>
<dbReference type="Pfam" id="PF00589">
    <property type="entry name" value="Phage_integrase"/>
    <property type="match status" value="1"/>
</dbReference>
<keyword evidence="1" id="KW-0229">DNA integration</keyword>
<dbReference type="PROSITE" id="PS51898">
    <property type="entry name" value="TYR_RECOMBINASE"/>
    <property type="match status" value="1"/>
</dbReference>
<accession>A0A1F8DL43</accession>
<dbReference type="InterPro" id="IPR002104">
    <property type="entry name" value="Integrase_catalytic"/>
</dbReference>
<proteinExistence type="predicted"/>
<dbReference type="SUPFAM" id="SSF47823">
    <property type="entry name" value="lambda integrase-like, N-terminal domain"/>
    <property type="match status" value="1"/>
</dbReference>
<dbReference type="GO" id="GO:0015074">
    <property type="term" value="P:DNA integration"/>
    <property type="evidence" value="ECO:0007669"/>
    <property type="project" value="UniProtKB-KW"/>
</dbReference>
<evidence type="ECO:0000256" key="3">
    <source>
        <dbReference type="ARBA" id="ARBA00023172"/>
    </source>
</evidence>
<dbReference type="InterPro" id="IPR011010">
    <property type="entry name" value="DNA_brk_join_enz"/>
</dbReference>
<evidence type="ECO:0008006" key="9">
    <source>
        <dbReference type="Google" id="ProtNLM"/>
    </source>
</evidence>
<protein>
    <recommendedName>
        <fullName evidence="9">Tyrosine recombinase XerC</fullName>
    </recommendedName>
</protein>
<dbReference type="EMBL" id="MGIO01000034">
    <property type="protein sequence ID" value="OGM89132.1"/>
    <property type="molecule type" value="Genomic_DNA"/>
</dbReference>
<dbReference type="InterPro" id="IPR044068">
    <property type="entry name" value="CB"/>
</dbReference>
<organism evidence="7 8">
    <name type="scientific">Candidatus Wolfebacteria bacterium RBG_13_41_7</name>
    <dbReference type="NCBI Taxonomy" id="1802554"/>
    <lineage>
        <taxon>Bacteria</taxon>
        <taxon>Candidatus Wolfeibacteriota</taxon>
    </lineage>
</organism>
<dbReference type="GO" id="GO:0003677">
    <property type="term" value="F:DNA binding"/>
    <property type="evidence" value="ECO:0007669"/>
    <property type="project" value="UniProtKB-UniRule"/>
</dbReference>
<keyword evidence="3" id="KW-0233">DNA recombination</keyword>
<dbReference type="PANTHER" id="PTHR30349">
    <property type="entry name" value="PHAGE INTEGRASE-RELATED"/>
    <property type="match status" value="1"/>
</dbReference>
<feature type="domain" description="Core-binding (CB)" evidence="6">
    <location>
        <begin position="6"/>
        <end position="89"/>
    </location>
</feature>
<dbReference type="Gene3D" id="1.10.443.10">
    <property type="entry name" value="Intergrase catalytic core"/>
    <property type="match status" value="1"/>
</dbReference>
<gene>
    <name evidence="7" type="ORF">A3J77_00810</name>
</gene>
<dbReference type="InterPro" id="IPR004107">
    <property type="entry name" value="Integrase_SAM-like_N"/>
</dbReference>
<evidence type="ECO:0000256" key="4">
    <source>
        <dbReference type="PROSITE-ProRule" id="PRU01248"/>
    </source>
</evidence>
<evidence type="ECO:0000259" key="5">
    <source>
        <dbReference type="PROSITE" id="PS51898"/>
    </source>
</evidence>
<dbReference type="SUPFAM" id="SSF56349">
    <property type="entry name" value="DNA breaking-rejoining enzymes"/>
    <property type="match status" value="1"/>
</dbReference>
<dbReference type="GO" id="GO:0006310">
    <property type="term" value="P:DNA recombination"/>
    <property type="evidence" value="ECO:0007669"/>
    <property type="project" value="UniProtKB-KW"/>
</dbReference>
<dbReference type="Proteomes" id="UP000182002">
    <property type="component" value="Unassembled WGS sequence"/>
</dbReference>
<dbReference type="Pfam" id="PF02899">
    <property type="entry name" value="Phage_int_SAM_1"/>
    <property type="match status" value="1"/>
</dbReference>
<keyword evidence="2 4" id="KW-0238">DNA-binding</keyword>
<comment type="caution">
    <text evidence="7">The sequence shown here is derived from an EMBL/GenBank/DDBJ whole genome shotgun (WGS) entry which is preliminary data.</text>
</comment>